<evidence type="ECO:0000313" key="1">
    <source>
        <dbReference type="EMBL" id="MDC0683674.1"/>
    </source>
</evidence>
<proteinExistence type="predicted"/>
<evidence type="ECO:0000313" key="2">
    <source>
        <dbReference type="Proteomes" id="UP001217485"/>
    </source>
</evidence>
<dbReference type="Proteomes" id="UP001217485">
    <property type="component" value="Unassembled WGS sequence"/>
</dbReference>
<organism evidence="1 2">
    <name type="scientific">Sorangium atrum</name>
    <dbReference type="NCBI Taxonomy" id="2995308"/>
    <lineage>
        <taxon>Bacteria</taxon>
        <taxon>Pseudomonadati</taxon>
        <taxon>Myxococcota</taxon>
        <taxon>Polyangia</taxon>
        <taxon>Polyangiales</taxon>
        <taxon>Polyangiaceae</taxon>
        <taxon>Sorangium</taxon>
    </lineage>
</organism>
<comment type="caution">
    <text evidence="1">The sequence shown here is derived from an EMBL/GenBank/DDBJ whole genome shotgun (WGS) entry which is preliminary data.</text>
</comment>
<protein>
    <submittedName>
        <fullName evidence="1">Uncharacterized protein</fullName>
    </submittedName>
</protein>
<sequence length="306" mass="33470">MDPRAHDRPIRLDVDRLAVPGVIGVRARASLSFGGALHVALGSDAGFPEFQQLDDWKSDLSLVDARALAPQLRAEAGILLPEERLAEIEALDREMAALDVPPLSDPRELDALSLSRRARLHALDAAQRRVLEARGAPFWVAGYTRHSDTLWAHRIGGSAPFQAWVSRHDTECRAVEAAGEPPGWMGRARFFDLCRTLWADRALRALTGGAVSEPGLLFGRRCSARWDCGEMVEDEIARAGLDAAAAMAAGAEEVTLPLHGPARRARMRAFEMQVWSIHPLDAPSEGPWPTRPIEVPAEDVWVPVEG</sequence>
<accession>A0ABT5CB67</accession>
<gene>
    <name evidence="1" type="ORF">POL72_38455</name>
</gene>
<keyword evidence="2" id="KW-1185">Reference proteome</keyword>
<reference evidence="1 2" key="1">
    <citation type="submission" date="2023-01" db="EMBL/GenBank/DDBJ databases">
        <title>Minimal conservation of predation-associated metabolite biosynthetic gene clusters underscores biosynthetic potential of Myxococcota including descriptions for ten novel species: Archangium lansinium sp. nov., Myxococcus landrumus sp. nov., Nannocystis bai.</title>
        <authorList>
            <person name="Ahearne A."/>
            <person name="Stevens C."/>
            <person name="Dowd S."/>
        </authorList>
    </citation>
    <scope>NUCLEOTIDE SEQUENCE [LARGE SCALE GENOMIC DNA]</scope>
    <source>
        <strain evidence="1 2">WIWO2</strain>
    </source>
</reference>
<dbReference type="EMBL" id="JAQNDK010000005">
    <property type="protein sequence ID" value="MDC0683674.1"/>
    <property type="molecule type" value="Genomic_DNA"/>
</dbReference>
<name>A0ABT5CB67_9BACT</name>
<dbReference type="RefSeq" id="WP_272101833.1">
    <property type="nucleotide sequence ID" value="NZ_JAQNDK010000005.1"/>
</dbReference>